<evidence type="ECO:0000256" key="1">
    <source>
        <dbReference type="ARBA" id="ARBA00004370"/>
    </source>
</evidence>
<proteinExistence type="inferred from homology"/>
<comment type="subcellular location">
    <subcellularLocation>
        <location evidence="1">Membrane</location>
    </subcellularLocation>
</comment>
<dbReference type="InterPro" id="IPR001128">
    <property type="entry name" value="Cyt_P450"/>
</dbReference>
<protein>
    <submittedName>
        <fullName evidence="11">Uncharacterized protein</fullName>
    </submittedName>
</protein>
<keyword evidence="7 10" id="KW-0503">Monooxygenase</keyword>
<evidence type="ECO:0000256" key="2">
    <source>
        <dbReference type="ARBA" id="ARBA00010617"/>
    </source>
</evidence>
<dbReference type="CDD" id="cd20653">
    <property type="entry name" value="CYP81"/>
    <property type="match status" value="1"/>
</dbReference>
<dbReference type="AlphaFoldDB" id="A0AAN9K9D0"/>
<comment type="cofactor">
    <cofactor evidence="9">
        <name>heme</name>
        <dbReference type="ChEBI" id="CHEBI:30413"/>
    </cofactor>
</comment>
<keyword evidence="12" id="KW-1185">Reference proteome</keyword>
<evidence type="ECO:0000256" key="9">
    <source>
        <dbReference type="PIRSR" id="PIRSR602401-1"/>
    </source>
</evidence>
<dbReference type="PRINTS" id="PR00385">
    <property type="entry name" value="P450"/>
</dbReference>
<evidence type="ECO:0000256" key="10">
    <source>
        <dbReference type="RuleBase" id="RU000461"/>
    </source>
</evidence>
<gene>
    <name evidence="11" type="ORF">VNO77_35824</name>
</gene>
<dbReference type="SUPFAM" id="SSF48264">
    <property type="entry name" value="Cytochrome P450"/>
    <property type="match status" value="1"/>
</dbReference>
<dbReference type="InterPro" id="IPR017972">
    <property type="entry name" value="Cyt_P450_CS"/>
</dbReference>
<feature type="binding site" description="axial binding residue" evidence="9">
    <location>
        <position position="448"/>
    </location>
    <ligand>
        <name>heme</name>
        <dbReference type="ChEBI" id="CHEBI:30413"/>
    </ligand>
    <ligandPart>
        <name>Fe</name>
        <dbReference type="ChEBI" id="CHEBI:18248"/>
    </ligandPart>
</feature>
<comment type="caution">
    <text evidence="11">The sequence shown here is derived from an EMBL/GenBank/DDBJ whole genome shotgun (WGS) entry which is preliminary data.</text>
</comment>
<dbReference type="PRINTS" id="PR00463">
    <property type="entry name" value="EP450I"/>
</dbReference>
<dbReference type="InterPro" id="IPR050651">
    <property type="entry name" value="Plant_Cytochrome_P450_Monoox"/>
</dbReference>
<sequence>MEESGWLISISVLLLFIFLCKLNLKRERKHTNLPPSPVALPILGHLHLIKEPLHRTLHNLTSKYGHIFYLRLGTRNIVVVSSPSAVEECFTKNDITFANRPRTLAGKHLNYNHKAMGFASYGDHWRNLRRLTTLELLSTHRLATFAVIREEEVKLLVKQIFEDCKGLEGVSKMIDLRPRLIDFSFNIMLRMITGKRYYGKDAVAKEGKEFQVLMKEVAELHASGNLNDFFPILQWIDFQGIEKKMVKVRRKMDRFFQNVIDEHRKRSSSAGAGNAQRNMTLIDVMLDLQQKEPEFYTDETVHGVIMVMLVAGSETTATTIEWVLSILLNHPEAMNKTRIEIDTLVGQDRLLNEQDTTKLKYLQNVITETLRLHPVAPLLIPHESSNDCTVGGFDIPRETMLLVNLWTLHRDPKWWIDPTKFKPERFEEGEGDQVLYNLIPFGTGRRACPGSVLAKRVMGHALGVLIQSFEWDRIGAEEIDMTEGLGITSPKVQPLVALCKPRQSMIKVLSNI</sequence>
<keyword evidence="5 10" id="KW-0560">Oxidoreductase</keyword>
<dbReference type="GO" id="GO:0004497">
    <property type="term" value="F:monooxygenase activity"/>
    <property type="evidence" value="ECO:0007669"/>
    <property type="project" value="UniProtKB-KW"/>
</dbReference>
<evidence type="ECO:0000256" key="7">
    <source>
        <dbReference type="ARBA" id="ARBA00023033"/>
    </source>
</evidence>
<evidence type="ECO:0000256" key="4">
    <source>
        <dbReference type="ARBA" id="ARBA00022723"/>
    </source>
</evidence>
<evidence type="ECO:0000256" key="3">
    <source>
        <dbReference type="ARBA" id="ARBA00022617"/>
    </source>
</evidence>
<dbReference type="Pfam" id="PF00067">
    <property type="entry name" value="p450"/>
    <property type="match status" value="1"/>
</dbReference>
<dbReference type="PANTHER" id="PTHR47947:SF20">
    <property type="entry name" value="CYTOCHROME P450 FAMILY PROTEIN"/>
    <property type="match status" value="1"/>
</dbReference>
<evidence type="ECO:0000256" key="6">
    <source>
        <dbReference type="ARBA" id="ARBA00023004"/>
    </source>
</evidence>
<dbReference type="EMBL" id="JAYMYQ010000009">
    <property type="protein sequence ID" value="KAK7312163.1"/>
    <property type="molecule type" value="Genomic_DNA"/>
</dbReference>
<name>A0AAN9K9D0_CANGL</name>
<evidence type="ECO:0000313" key="12">
    <source>
        <dbReference type="Proteomes" id="UP001367508"/>
    </source>
</evidence>
<keyword evidence="8" id="KW-0472">Membrane</keyword>
<dbReference type="GO" id="GO:0005506">
    <property type="term" value="F:iron ion binding"/>
    <property type="evidence" value="ECO:0007669"/>
    <property type="project" value="InterPro"/>
</dbReference>
<dbReference type="GO" id="GO:0020037">
    <property type="term" value="F:heme binding"/>
    <property type="evidence" value="ECO:0007669"/>
    <property type="project" value="InterPro"/>
</dbReference>
<comment type="similarity">
    <text evidence="2 10">Belongs to the cytochrome P450 family.</text>
</comment>
<dbReference type="FunFam" id="1.10.630.10:FF:000023">
    <property type="entry name" value="Cytochrome P450 family protein"/>
    <property type="match status" value="1"/>
</dbReference>
<organism evidence="11 12">
    <name type="scientific">Canavalia gladiata</name>
    <name type="common">Sword bean</name>
    <name type="synonym">Dolichos gladiatus</name>
    <dbReference type="NCBI Taxonomy" id="3824"/>
    <lineage>
        <taxon>Eukaryota</taxon>
        <taxon>Viridiplantae</taxon>
        <taxon>Streptophyta</taxon>
        <taxon>Embryophyta</taxon>
        <taxon>Tracheophyta</taxon>
        <taxon>Spermatophyta</taxon>
        <taxon>Magnoliopsida</taxon>
        <taxon>eudicotyledons</taxon>
        <taxon>Gunneridae</taxon>
        <taxon>Pentapetalae</taxon>
        <taxon>rosids</taxon>
        <taxon>fabids</taxon>
        <taxon>Fabales</taxon>
        <taxon>Fabaceae</taxon>
        <taxon>Papilionoideae</taxon>
        <taxon>50 kb inversion clade</taxon>
        <taxon>NPAAA clade</taxon>
        <taxon>indigoferoid/millettioid clade</taxon>
        <taxon>Phaseoleae</taxon>
        <taxon>Canavalia</taxon>
    </lineage>
</organism>
<dbReference type="Gene3D" id="1.10.630.10">
    <property type="entry name" value="Cytochrome P450"/>
    <property type="match status" value="1"/>
</dbReference>
<keyword evidence="3 9" id="KW-0349">Heme</keyword>
<reference evidence="11 12" key="1">
    <citation type="submission" date="2024-01" db="EMBL/GenBank/DDBJ databases">
        <title>The genomes of 5 underutilized Papilionoideae crops provide insights into root nodulation and disease resistanc.</title>
        <authorList>
            <person name="Jiang F."/>
        </authorList>
    </citation>
    <scope>NUCLEOTIDE SEQUENCE [LARGE SCALE GENOMIC DNA]</scope>
    <source>
        <strain evidence="11">LVBAO_FW01</strain>
        <tissue evidence="11">Leaves</tissue>
    </source>
</reference>
<evidence type="ECO:0000313" key="11">
    <source>
        <dbReference type="EMBL" id="KAK7312163.1"/>
    </source>
</evidence>
<dbReference type="InterPro" id="IPR036396">
    <property type="entry name" value="Cyt_P450_sf"/>
</dbReference>
<dbReference type="PROSITE" id="PS00086">
    <property type="entry name" value="CYTOCHROME_P450"/>
    <property type="match status" value="1"/>
</dbReference>
<dbReference type="PANTHER" id="PTHR47947">
    <property type="entry name" value="CYTOCHROME P450 82C3-RELATED"/>
    <property type="match status" value="1"/>
</dbReference>
<dbReference type="InterPro" id="IPR002401">
    <property type="entry name" value="Cyt_P450_E_grp-I"/>
</dbReference>
<keyword evidence="4 9" id="KW-0479">Metal-binding</keyword>
<keyword evidence="6 9" id="KW-0408">Iron</keyword>
<evidence type="ECO:0000256" key="5">
    <source>
        <dbReference type="ARBA" id="ARBA00023002"/>
    </source>
</evidence>
<dbReference type="GO" id="GO:0016020">
    <property type="term" value="C:membrane"/>
    <property type="evidence" value="ECO:0007669"/>
    <property type="project" value="UniProtKB-SubCell"/>
</dbReference>
<dbReference type="Proteomes" id="UP001367508">
    <property type="component" value="Unassembled WGS sequence"/>
</dbReference>
<evidence type="ECO:0000256" key="8">
    <source>
        <dbReference type="ARBA" id="ARBA00023136"/>
    </source>
</evidence>
<accession>A0AAN9K9D0</accession>
<dbReference type="GO" id="GO:0016705">
    <property type="term" value="F:oxidoreductase activity, acting on paired donors, with incorporation or reduction of molecular oxygen"/>
    <property type="evidence" value="ECO:0007669"/>
    <property type="project" value="InterPro"/>
</dbReference>